<comment type="caution">
    <text evidence="2">The sequence shown here is derived from an EMBL/GenBank/DDBJ whole genome shotgun (WGS) entry which is preliminary data.</text>
</comment>
<dbReference type="Proteomes" id="UP000630887">
    <property type="component" value="Unassembled WGS sequence"/>
</dbReference>
<sequence>MSGQRASCVWATVRAVTDTPLVPDAPAKLSQRDRHLVAAFAAKGRPHPDPAMAAAAVAQVRRLNRRDRTLRHLLQGAGTVSFFGSILALLIAGGEVRDAPWWLVLLFLPAVPGVLILMEVWEPGGRRRRLRPHLESLNLRMLLELAEPCPAGPVTIRRHRGLRAWWPVLVPAVAVVGWSTWRSLHVPANVMEGLQNFAAGLIAWTLIMLLAAIGRLTQWWRGAPPESADAATPITIDASGLRFRSLPGVIAWSEVSAVDLLGPTMAEPEAPVAVRWSLHGRDPIIIKADDMAQPPETAIRAIWAYRPDLRWRPVDAS</sequence>
<proteinExistence type="predicted"/>
<reference evidence="2 3" key="1">
    <citation type="submission" date="2021-01" db="EMBL/GenBank/DDBJ databases">
        <title>Whole genome shotgun sequence of Catellatospora coxensis NBRC 107359.</title>
        <authorList>
            <person name="Komaki H."/>
            <person name="Tamura T."/>
        </authorList>
    </citation>
    <scope>NUCLEOTIDE SEQUENCE [LARGE SCALE GENOMIC DNA]</scope>
    <source>
        <strain evidence="2 3">NBRC 107359</strain>
    </source>
</reference>
<keyword evidence="1" id="KW-1133">Transmembrane helix</keyword>
<evidence type="ECO:0000256" key="1">
    <source>
        <dbReference type="SAM" id="Phobius"/>
    </source>
</evidence>
<evidence type="ECO:0000313" key="3">
    <source>
        <dbReference type="Proteomes" id="UP000630887"/>
    </source>
</evidence>
<gene>
    <name evidence="2" type="ORF">Cco03nite_05870</name>
</gene>
<feature type="transmembrane region" description="Helical" evidence="1">
    <location>
        <begin position="99"/>
        <end position="121"/>
    </location>
</feature>
<feature type="transmembrane region" description="Helical" evidence="1">
    <location>
        <begin position="164"/>
        <end position="181"/>
    </location>
</feature>
<feature type="transmembrane region" description="Helical" evidence="1">
    <location>
        <begin position="193"/>
        <end position="213"/>
    </location>
</feature>
<dbReference type="EMBL" id="BONI01000004">
    <property type="protein sequence ID" value="GIG03887.1"/>
    <property type="molecule type" value="Genomic_DNA"/>
</dbReference>
<protein>
    <submittedName>
        <fullName evidence="2">Uncharacterized protein</fullName>
    </submittedName>
</protein>
<feature type="transmembrane region" description="Helical" evidence="1">
    <location>
        <begin position="72"/>
        <end position="93"/>
    </location>
</feature>
<keyword evidence="1" id="KW-0812">Transmembrane</keyword>
<evidence type="ECO:0000313" key="2">
    <source>
        <dbReference type="EMBL" id="GIG03887.1"/>
    </source>
</evidence>
<name>A0A8J3P510_9ACTN</name>
<keyword evidence="1" id="KW-0472">Membrane</keyword>
<dbReference type="AlphaFoldDB" id="A0A8J3P510"/>
<organism evidence="2 3">
    <name type="scientific">Catellatospora coxensis</name>
    <dbReference type="NCBI Taxonomy" id="310354"/>
    <lineage>
        <taxon>Bacteria</taxon>
        <taxon>Bacillati</taxon>
        <taxon>Actinomycetota</taxon>
        <taxon>Actinomycetes</taxon>
        <taxon>Micromonosporales</taxon>
        <taxon>Micromonosporaceae</taxon>
        <taxon>Catellatospora</taxon>
    </lineage>
</organism>
<keyword evidence="3" id="KW-1185">Reference proteome</keyword>
<accession>A0A8J3P510</accession>